<dbReference type="Proteomes" id="UP001500236">
    <property type="component" value="Unassembled WGS sequence"/>
</dbReference>
<protein>
    <submittedName>
        <fullName evidence="3">Uncharacterized protein</fullName>
    </submittedName>
</protein>
<sequence length="182" mass="19233">MIHDHDEPRTTSPDRRASPEPPDSPDSPQSAGSPADSPTGAASSAASPTRPTIPLPPEPEDVDALLADSLRAQSEQEFTWKEPERRPRWYERAEMQQAASAESPSAPAAAAAPGKSPGRRRGRPRIGQAVFALICLMLALWVLAAVVLNVMIDPLMVALGICAVAGLALVVGGLRPRPGVRL</sequence>
<feature type="compositionally biased region" description="Low complexity" evidence="1">
    <location>
        <begin position="98"/>
        <end position="116"/>
    </location>
</feature>
<feature type="compositionally biased region" description="Low complexity" evidence="1">
    <location>
        <begin position="26"/>
        <end position="50"/>
    </location>
</feature>
<feature type="region of interest" description="Disordered" evidence="1">
    <location>
        <begin position="1"/>
        <end position="122"/>
    </location>
</feature>
<dbReference type="RefSeq" id="WP_344684354.1">
    <property type="nucleotide sequence ID" value="NZ_BAAAVT010000007.1"/>
</dbReference>
<accession>A0ABP6LYW7</accession>
<gene>
    <name evidence="3" type="ORF">GCM10010529_13900</name>
</gene>
<reference evidence="4" key="1">
    <citation type="journal article" date="2019" name="Int. J. Syst. Evol. Microbiol.">
        <title>The Global Catalogue of Microorganisms (GCM) 10K type strain sequencing project: providing services to taxonomists for standard genome sequencing and annotation.</title>
        <authorList>
            <consortium name="The Broad Institute Genomics Platform"/>
            <consortium name="The Broad Institute Genome Sequencing Center for Infectious Disease"/>
            <person name="Wu L."/>
            <person name="Ma J."/>
        </authorList>
    </citation>
    <scope>NUCLEOTIDE SEQUENCE [LARGE SCALE GENOMIC DNA]</scope>
    <source>
        <strain evidence="4">JCM 14309</strain>
    </source>
</reference>
<keyword evidence="2" id="KW-0472">Membrane</keyword>
<evidence type="ECO:0000313" key="3">
    <source>
        <dbReference type="EMBL" id="GAA3061608.1"/>
    </source>
</evidence>
<keyword evidence="2" id="KW-0812">Transmembrane</keyword>
<evidence type="ECO:0000256" key="1">
    <source>
        <dbReference type="SAM" id="MobiDB-lite"/>
    </source>
</evidence>
<name>A0ABP6LYW7_9MICC</name>
<evidence type="ECO:0000313" key="4">
    <source>
        <dbReference type="Proteomes" id="UP001500236"/>
    </source>
</evidence>
<proteinExistence type="predicted"/>
<keyword evidence="2" id="KW-1133">Transmembrane helix</keyword>
<organism evidence="3 4">
    <name type="scientific">Nesterenkonia aethiopica</name>
    <dbReference type="NCBI Taxonomy" id="269144"/>
    <lineage>
        <taxon>Bacteria</taxon>
        <taxon>Bacillati</taxon>
        <taxon>Actinomycetota</taxon>
        <taxon>Actinomycetes</taxon>
        <taxon>Micrococcales</taxon>
        <taxon>Micrococcaceae</taxon>
        <taxon>Nesterenkonia</taxon>
    </lineage>
</organism>
<feature type="transmembrane region" description="Helical" evidence="2">
    <location>
        <begin position="154"/>
        <end position="174"/>
    </location>
</feature>
<evidence type="ECO:0000256" key="2">
    <source>
        <dbReference type="SAM" id="Phobius"/>
    </source>
</evidence>
<keyword evidence="4" id="KW-1185">Reference proteome</keyword>
<comment type="caution">
    <text evidence="3">The sequence shown here is derived from an EMBL/GenBank/DDBJ whole genome shotgun (WGS) entry which is preliminary data.</text>
</comment>
<feature type="compositionally biased region" description="Basic and acidic residues" evidence="1">
    <location>
        <begin position="78"/>
        <end position="94"/>
    </location>
</feature>
<feature type="transmembrane region" description="Helical" evidence="2">
    <location>
        <begin position="129"/>
        <end position="148"/>
    </location>
</feature>
<feature type="compositionally biased region" description="Basic and acidic residues" evidence="1">
    <location>
        <begin position="1"/>
        <end position="18"/>
    </location>
</feature>
<dbReference type="EMBL" id="BAAAVT010000007">
    <property type="protein sequence ID" value="GAA3061608.1"/>
    <property type="molecule type" value="Genomic_DNA"/>
</dbReference>